<proteinExistence type="predicted"/>
<dbReference type="GO" id="GO:0046983">
    <property type="term" value="F:protein dimerization activity"/>
    <property type="evidence" value="ECO:0007669"/>
    <property type="project" value="InterPro"/>
</dbReference>
<comment type="subcellular location">
    <subcellularLocation>
        <location evidence="1">Nucleus</location>
    </subcellularLocation>
</comment>
<dbReference type="Proteomes" id="UP000050761">
    <property type="component" value="Unassembled WGS sequence"/>
</dbReference>
<dbReference type="InterPro" id="IPR008906">
    <property type="entry name" value="HATC_C_dom"/>
</dbReference>
<dbReference type="GO" id="GO:0008270">
    <property type="term" value="F:zinc ion binding"/>
    <property type="evidence" value="ECO:0007669"/>
    <property type="project" value="UniProtKB-KW"/>
</dbReference>
<dbReference type="OrthoDB" id="5816295at2759"/>
<dbReference type="SUPFAM" id="SSF140996">
    <property type="entry name" value="Hermes dimerisation domain"/>
    <property type="match status" value="1"/>
</dbReference>
<reference evidence="7 8" key="1">
    <citation type="submission" date="2018-11" db="EMBL/GenBank/DDBJ databases">
        <authorList>
            <consortium name="Pathogen Informatics"/>
        </authorList>
    </citation>
    <scope>NUCLEOTIDE SEQUENCE [LARGE SCALE GENOMIC DNA]</scope>
</reference>
<organism evidence="8 9">
    <name type="scientific">Heligmosomoides polygyrus</name>
    <name type="common">Parasitic roundworm</name>
    <dbReference type="NCBI Taxonomy" id="6339"/>
    <lineage>
        <taxon>Eukaryota</taxon>
        <taxon>Metazoa</taxon>
        <taxon>Ecdysozoa</taxon>
        <taxon>Nematoda</taxon>
        <taxon>Chromadorea</taxon>
        <taxon>Rhabditida</taxon>
        <taxon>Rhabditina</taxon>
        <taxon>Rhabditomorpha</taxon>
        <taxon>Strongyloidea</taxon>
        <taxon>Heligmosomidae</taxon>
        <taxon>Heligmosomoides</taxon>
    </lineage>
</organism>
<keyword evidence="3" id="KW-0863">Zinc-finger</keyword>
<keyword evidence="8" id="KW-1185">Reference proteome</keyword>
<keyword evidence="5" id="KW-0539">Nucleus</keyword>
<evidence type="ECO:0000313" key="8">
    <source>
        <dbReference type="Proteomes" id="UP000050761"/>
    </source>
</evidence>
<evidence type="ECO:0000313" key="7">
    <source>
        <dbReference type="EMBL" id="VDO84630.1"/>
    </source>
</evidence>
<dbReference type="GO" id="GO:0005634">
    <property type="term" value="C:nucleus"/>
    <property type="evidence" value="ECO:0007669"/>
    <property type="project" value="UniProtKB-SubCell"/>
</dbReference>
<evidence type="ECO:0000256" key="4">
    <source>
        <dbReference type="ARBA" id="ARBA00022833"/>
    </source>
</evidence>
<evidence type="ECO:0000259" key="6">
    <source>
        <dbReference type="Pfam" id="PF05699"/>
    </source>
</evidence>
<dbReference type="InterPro" id="IPR052035">
    <property type="entry name" value="ZnF_BED_domain_contain"/>
</dbReference>
<dbReference type="AlphaFoldDB" id="A0A183FR86"/>
<name>A0A183FR86_HELPZ</name>
<accession>A0A3P7Y9R4</accession>
<evidence type="ECO:0000313" key="9">
    <source>
        <dbReference type="WBParaSite" id="HPBE_0001032501-mRNA-1"/>
    </source>
</evidence>
<dbReference type="Pfam" id="PF05699">
    <property type="entry name" value="Dimer_Tnp_hAT"/>
    <property type="match status" value="1"/>
</dbReference>
<evidence type="ECO:0000256" key="2">
    <source>
        <dbReference type="ARBA" id="ARBA00022723"/>
    </source>
</evidence>
<dbReference type="WBParaSite" id="HPBE_0001032501-mRNA-1">
    <property type="protein sequence ID" value="HPBE_0001032501-mRNA-1"/>
    <property type="gene ID" value="HPBE_0001032501"/>
</dbReference>
<dbReference type="SUPFAM" id="SSF53098">
    <property type="entry name" value="Ribonuclease H-like"/>
    <property type="match status" value="1"/>
</dbReference>
<gene>
    <name evidence="7" type="ORF">HPBE_LOCUS10326</name>
</gene>
<reference evidence="9" key="2">
    <citation type="submission" date="2019-09" db="UniProtKB">
        <authorList>
            <consortium name="WormBaseParasite"/>
        </authorList>
    </citation>
    <scope>IDENTIFICATION</scope>
</reference>
<feature type="domain" description="HAT C-terminal dimerisation" evidence="6">
    <location>
        <begin position="487"/>
        <end position="564"/>
    </location>
</feature>
<protein>
    <submittedName>
        <fullName evidence="9">Dimer_Tnp_hAT domain-containing protein</fullName>
    </submittedName>
</protein>
<sequence>MGKYGHLFTNSDEYVVCNNCNWCAKRPSNHSTSLLRYHLKANHRDILAAVDGYSQAYKRRKLEDIKGASLFVPSPPVKIEMTEFEEPKYDQIQSINVHQAIIASSSDGAVTAKAERALMQFICAANLPLSIVESSGLRNFVAVLCPSFEVRSSAEYGERVLNTVYEEYKIKVKYGLNYSPFISFTTDSQLSEDKGRSAISLTAHFIDANMDPQSAIVAVSLVDEGRTADSLKDLLTRALLSFNIHAERVHLIVRAAGTSAIKDGMNMLGVSDAREDSIIARLSTIVRQIKKSRVRRDALPEYRAFYEIPETLFNGAEARWDLTYEMVSRFLENRPTVELFLVNHPRCPSIDHHDWITMKNLAEMLKPIVVATKLVQRGRHTPISVVIPLYKVILRELSAEASLERSARDAVAEGLRRRVEEERYEDREEFVIATMMPRENYSSGYVEHYEQADEENPFLKFSSQISRKPSAQSPEVVNAKVKAFAEMEDYLSRPSSFTVDPFEFWRCEVNSANYPLIKQLSVRYLSAPLTCEESELSNTAVNLIHANDALPPESLEKLLFLQQNVPVLGFQ</sequence>
<dbReference type="PANTHER" id="PTHR46481">
    <property type="entry name" value="ZINC FINGER BED DOMAIN-CONTAINING PROTEIN 4"/>
    <property type="match status" value="1"/>
</dbReference>
<keyword evidence="2" id="KW-0479">Metal-binding</keyword>
<evidence type="ECO:0000256" key="1">
    <source>
        <dbReference type="ARBA" id="ARBA00004123"/>
    </source>
</evidence>
<dbReference type="EMBL" id="UZAH01026725">
    <property type="protein sequence ID" value="VDO84630.1"/>
    <property type="molecule type" value="Genomic_DNA"/>
</dbReference>
<keyword evidence="4" id="KW-0862">Zinc</keyword>
<dbReference type="PANTHER" id="PTHR46481:SF10">
    <property type="entry name" value="ZINC FINGER BED DOMAIN-CONTAINING PROTEIN 39"/>
    <property type="match status" value="1"/>
</dbReference>
<evidence type="ECO:0000256" key="3">
    <source>
        <dbReference type="ARBA" id="ARBA00022771"/>
    </source>
</evidence>
<dbReference type="InterPro" id="IPR012337">
    <property type="entry name" value="RNaseH-like_sf"/>
</dbReference>
<accession>A0A183FR86</accession>
<evidence type="ECO:0000256" key="5">
    <source>
        <dbReference type="ARBA" id="ARBA00023242"/>
    </source>
</evidence>